<accession>G7IJC6</accession>
<reference evidence="2" key="3">
    <citation type="submission" date="2015-04" db="UniProtKB">
        <authorList>
            <consortium name="EnsemblPlants"/>
        </authorList>
    </citation>
    <scope>IDENTIFICATION</scope>
    <source>
        <strain evidence="2">cv. Jemalong A17</strain>
    </source>
</reference>
<evidence type="ECO:0000313" key="3">
    <source>
        <dbReference type="Proteomes" id="UP000002051"/>
    </source>
</evidence>
<evidence type="ECO:0000313" key="2">
    <source>
        <dbReference type="EnsemblPlants" id="AES66477"/>
    </source>
</evidence>
<protein>
    <submittedName>
        <fullName evidence="1 2">Uncharacterized protein</fullName>
    </submittedName>
</protein>
<sequence length="186" mass="22202">MSSTHFRFLYIIYDHTVTMRFPIPYQKSVGHTRSDLFSKSDFSHTNELRIKPLTTCLKSDDETVGFRLVQKIRQLLELDWEVKVCNMYREVNFCVDTLTVMSCRSGFKIIIYEQPDLFGCYIIVAFSTQNYAWNIPCEKEMEHVEKEYEDRNFIDDFEMYYGVFIEQKHREKYNLSQSQGPNDAVF</sequence>
<reference evidence="1 3" key="1">
    <citation type="journal article" date="2011" name="Nature">
        <title>The Medicago genome provides insight into the evolution of rhizobial symbioses.</title>
        <authorList>
            <person name="Young N.D."/>
            <person name="Debelle F."/>
            <person name="Oldroyd G.E."/>
            <person name="Geurts R."/>
            <person name="Cannon S.B."/>
            <person name="Udvardi M.K."/>
            <person name="Benedito V.A."/>
            <person name="Mayer K.F."/>
            <person name="Gouzy J."/>
            <person name="Schoof H."/>
            <person name="Van de Peer Y."/>
            <person name="Proost S."/>
            <person name="Cook D.R."/>
            <person name="Meyers B.C."/>
            <person name="Spannagl M."/>
            <person name="Cheung F."/>
            <person name="De Mita S."/>
            <person name="Krishnakumar V."/>
            <person name="Gundlach H."/>
            <person name="Zhou S."/>
            <person name="Mudge J."/>
            <person name="Bharti A.K."/>
            <person name="Murray J.D."/>
            <person name="Naoumkina M.A."/>
            <person name="Rosen B."/>
            <person name="Silverstein K.A."/>
            <person name="Tang H."/>
            <person name="Rombauts S."/>
            <person name="Zhao P.X."/>
            <person name="Zhou P."/>
            <person name="Barbe V."/>
            <person name="Bardou P."/>
            <person name="Bechner M."/>
            <person name="Bellec A."/>
            <person name="Berger A."/>
            <person name="Berges H."/>
            <person name="Bidwell S."/>
            <person name="Bisseling T."/>
            <person name="Choisne N."/>
            <person name="Couloux A."/>
            <person name="Denny R."/>
            <person name="Deshpande S."/>
            <person name="Dai X."/>
            <person name="Doyle J.J."/>
            <person name="Dudez A.M."/>
            <person name="Farmer A.D."/>
            <person name="Fouteau S."/>
            <person name="Franken C."/>
            <person name="Gibelin C."/>
            <person name="Gish J."/>
            <person name="Goldstein S."/>
            <person name="Gonzalez A.J."/>
            <person name="Green P.J."/>
            <person name="Hallab A."/>
            <person name="Hartog M."/>
            <person name="Hua A."/>
            <person name="Humphray S.J."/>
            <person name="Jeong D.H."/>
            <person name="Jing Y."/>
            <person name="Jocker A."/>
            <person name="Kenton S.M."/>
            <person name="Kim D.J."/>
            <person name="Klee K."/>
            <person name="Lai H."/>
            <person name="Lang C."/>
            <person name="Lin S."/>
            <person name="Macmil S.L."/>
            <person name="Magdelenat G."/>
            <person name="Matthews L."/>
            <person name="McCorrison J."/>
            <person name="Monaghan E.L."/>
            <person name="Mun J.H."/>
            <person name="Najar F.Z."/>
            <person name="Nicholson C."/>
            <person name="Noirot C."/>
            <person name="O'Bleness M."/>
            <person name="Paule C.R."/>
            <person name="Poulain J."/>
            <person name="Prion F."/>
            <person name="Qin B."/>
            <person name="Qu C."/>
            <person name="Retzel E.F."/>
            <person name="Riddle C."/>
            <person name="Sallet E."/>
            <person name="Samain S."/>
            <person name="Samson N."/>
            <person name="Sanders I."/>
            <person name="Saurat O."/>
            <person name="Scarpelli C."/>
            <person name="Schiex T."/>
            <person name="Segurens B."/>
            <person name="Severin A.J."/>
            <person name="Sherrier D.J."/>
            <person name="Shi R."/>
            <person name="Sims S."/>
            <person name="Singer S.R."/>
            <person name="Sinharoy S."/>
            <person name="Sterck L."/>
            <person name="Viollet A."/>
            <person name="Wang B.B."/>
            <person name="Wang K."/>
            <person name="Wang M."/>
            <person name="Wang X."/>
            <person name="Warfsmann J."/>
            <person name="Weissenbach J."/>
            <person name="White D.D."/>
            <person name="White J.D."/>
            <person name="Wiley G.B."/>
            <person name="Wincker P."/>
            <person name="Xing Y."/>
            <person name="Yang L."/>
            <person name="Yao Z."/>
            <person name="Ying F."/>
            <person name="Zhai J."/>
            <person name="Zhou L."/>
            <person name="Zuber A."/>
            <person name="Denarie J."/>
            <person name="Dixon R.A."/>
            <person name="May G.D."/>
            <person name="Schwartz D.C."/>
            <person name="Rogers J."/>
            <person name="Quetier F."/>
            <person name="Town C.D."/>
            <person name="Roe B.A."/>
        </authorList>
    </citation>
    <scope>NUCLEOTIDE SEQUENCE [LARGE SCALE GENOMIC DNA]</scope>
    <source>
        <strain evidence="1">A17</strain>
        <strain evidence="2 3">cv. Jemalong A17</strain>
    </source>
</reference>
<evidence type="ECO:0000313" key="1">
    <source>
        <dbReference type="EMBL" id="AES66477.1"/>
    </source>
</evidence>
<dbReference type="PANTHER" id="PTHR34023">
    <property type="entry name" value="RNASE H DOMAIN-CONTAINING PROTEIN"/>
    <property type="match status" value="1"/>
</dbReference>
<dbReference type="HOGENOM" id="CLU_1456509_0_0_1"/>
<proteinExistence type="predicted"/>
<gene>
    <name evidence="1" type="ordered locus">MTR_2g071800</name>
</gene>
<dbReference type="EnsemblPlants" id="AES66477">
    <property type="protein sequence ID" value="AES66477"/>
    <property type="gene ID" value="MTR_2g071800"/>
</dbReference>
<organism evidence="1 3">
    <name type="scientific">Medicago truncatula</name>
    <name type="common">Barrel medic</name>
    <name type="synonym">Medicago tribuloides</name>
    <dbReference type="NCBI Taxonomy" id="3880"/>
    <lineage>
        <taxon>Eukaryota</taxon>
        <taxon>Viridiplantae</taxon>
        <taxon>Streptophyta</taxon>
        <taxon>Embryophyta</taxon>
        <taxon>Tracheophyta</taxon>
        <taxon>Spermatophyta</taxon>
        <taxon>Magnoliopsida</taxon>
        <taxon>eudicotyledons</taxon>
        <taxon>Gunneridae</taxon>
        <taxon>Pentapetalae</taxon>
        <taxon>rosids</taxon>
        <taxon>fabids</taxon>
        <taxon>Fabales</taxon>
        <taxon>Fabaceae</taxon>
        <taxon>Papilionoideae</taxon>
        <taxon>50 kb inversion clade</taxon>
        <taxon>NPAAA clade</taxon>
        <taxon>Hologalegina</taxon>
        <taxon>IRL clade</taxon>
        <taxon>Trifolieae</taxon>
        <taxon>Medicago</taxon>
    </lineage>
</organism>
<keyword evidence="3" id="KW-1185">Reference proteome</keyword>
<dbReference type="Proteomes" id="UP000002051">
    <property type="component" value="Chromosome 2"/>
</dbReference>
<dbReference type="EMBL" id="CM001218">
    <property type="protein sequence ID" value="AES66477.1"/>
    <property type="molecule type" value="Genomic_DNA"/>
</dbReference>
<dbReference type="AlphaFoldDB" id="G7IJC6"/>
<dbReference type="PANTHER" id="PTHR34023:SF5">
    <property type="entry name" value="RNASE H TYPE-1 DOMAIN-CONTAINING PROTEIN"/>
    <property type="match status" value="1"/>
</dbReference>
<reference evidence="1 3" key="2">
    <citation type="journal article" date="2014" name="BMC Genomics">
        <title>An improved genome release (version Mt4.0) for the model legume Medicago truncatula.</title>
        <authorList>
            <person name="Tang H."/>
            <person name="Krishnakumar V."/>
            <person name="Bidwell S."/>
            <person name="Rosen B."/>
            <person name="Chan A."/>
            <person name="Zhou S."/>
            <person name="Gentzbittel L."/>
            <person name="Childs K.L."/>
            <person name="Yandell M."/>
            <person name="Gundlach H."/>
            <person name="Mayer K.F."/>
            <person name="Schwartz D.C."/>
            <person name="Town C.D."/>
        </authorList>
    </citation>
    <scope>GENOME REANNOTATION</scope>
    <source>
        <strain evidence="2 3">cv. Jemalong A17</strain>
    </source>
</reference>
<dbReference type="PaxDb" id="3880-AES66477"/>
<name>G7IJC6_MEDTR</name>